<gene>
    <name evidence="1" type="ORF">DPMN_125769</name>
</gene>
<reference evidence="1" key="1">
    <citation type="journal article" date="2019" name="bioRxiv">
        <title>The Genome of the Zebra Mussel, Dreissena polymorpha: A Resource for Invasive Species Research.</title>
        <authorList>
            <person name="McCartney M.A."/>
            <person name="Auch B."/>
            <person name="Kono T."/>
            <person name="Mallez S."/>
            <person name="Zhang Y."/>
            <person name="Obille A."/>
            <person name="Becker A."/>
            <person name="Abrahante J.E."/>
            <person name="Garbe J."/>
            <person name="Badalamenti J.P."/>
            <person name="Herman A."/>
            <person name="Mangelson H."/>
            <person name="Liachko I."/>
            <person name="Sullivan S."/>
            <person name="Sone E.D."/>
            <person name="Koren S."/>
            <person name="Silverstein K.A.T."/>
            <person name="Beckman K.B."/>
            <person name="Gohl D.M."/>
        </authorList>
    </citation>
    <scope>NUCLEOTIDE SEQUENCE</scope>
    <source>
        <strain evidence="1">Duluth1</strain>
        <tissue evidence="1">Whole animal</tissue>
    </source>
</reference>
<protein>
    <submittedName>
        <fullName evidence="1">Uncharacterized protein</fullName>
    </submittedName>
</protein>
<comment type="caution">
    <text evidence="1">The sequence shown here is derived from an EMBL/GenBank/DDBJ whole genome shotgun (WGS) entry which is preliminary data.</text>
</comment>
<organism evidence="1 2">
    <name type="scientific">Dreissena polymorpha</name>
    <name type="common">Zebra mussel</name>
    <name type="synonym">Mytilus polymorpha</name>
    <dbReference type="NCBI Taxonomy" id="45954"/>
    <lineage>
        <taxon>Eukaryota</taxon>
        <taxon>Metazoa</taxon>
        <taxon>Spiralia</taxon>
        <taxon>Lophotrochozoa</taxon>
        <taxon>Mollusca</taxon>
        <taxon>Bivalvia</taxon>
        <taxon>Autobranchia</taxon>
        <taxon>Heteroconchia</taxon>
        <taxon>Euheterodonta</taxon>
        <taxon>Imparidentia</taxon>
        <taxon>Neoheterodontei</taxon>
        <taxon>Myida</taxon>
        <taxon>Dreissenoidea</taxon>
        <taxon>Dreissenidae</taxon>
        <taxon>Dreissena</taxon>
    </lineage>
</organism>
<evidence type="ECO:0000313" key="1">
    <source>
        <dbReference type="EMBL" id="KAH3823944.1"/>
    </source>
</evidence>
<evidence type="ECO:0000313" key="2">
    <source>
        <dbReference type="Proteomes" id="UP000828390"/>
    </source>
</evidence>
<dbReference type="Proteomes" id="UP000828390">
    <property type="component" value="Unassembled WGS sequence"/>
</dbReference>
<keyword evidence="2" id="KW-1185">Reference proteome</keyword>
<reference evidence="1" key="2">
    <citation type="submission" date="2020-11" db="EMBL/GenBank/DDBJ databases">
        <authorList>
            <person name="McCartney M.A."/>
            <person name="Auch B."/>
            <person name="Kono T."/>
            <person name="Mallez S."/>
            <person name="Becker A."/>
            <person name="Gohl D.M."/>
            <person name="Silverstein K.A.T."/>
            <person name="Koren S."/>
            <person name="Bechman K.B."/>
            <person name="Herman A."/>
            <person name="Abrahante J.E."/>
            <person name="Garbe J."/>
        </authorList>
    </citation>
    <scope>NUCLEOTIDE SEQUENCE</scope>
    <source>
        <strain evidence="1">Duluth1</strain>
        <tissue evidence="1">Whole animal</tissue>
    </source>
</reference>
<name>A0A9D4GUZ1_DREPO</name>
<proteinExistence type="predicted"/>
<dbReference type="AlphaFoldDB" id="A0A9D4GUZ1"/>
<dbReference type="EMBL" id="JAIWYP010000005">
    <property type="protein sequence ID" value="KAH3823944.1"/>
    <property type="molecule type" value="Genomic_DNA"/>
</dbReference>
<sequence length="55" mass="6352">MVAALLYLQYFPGERELEGFLEILWAWLQTVKSGITGEDWLNKIDQLQVQLSLAL</sequence>
<accession>A0A9D4GUZ1</accession>
<dbReference type="Gene3D" id="1.20.120.1960">
    <property type="entry name" value="QSOX sulfhydryl oxidase domain"/>
    <property type="match status" value="1"/>
</dbReference>
<dbReference type="InterPro" id="IPR042568">
    <property type="entry name" value="QSOX_FAD-bd_sf"/>
</dbReference>